<gene>
    <name evidence="1" type="ORF">EIH08_03010</name>
</gene>
<name>A0A3G8WH21_9FLAO</name>
<protein>
    <recommendedName>
        <fullName evidence="3">dTDP-4-dehydrorhamnose 3,5-epimerase</fullName>
    </recommendedName>
</protein>
<dbReference type="InterPro" id="IPR011051">
    <property type="entry name" value="RmlC_Cupin_sf"/>
</dbReference>
<evidence type="ECO:0008006" key="3">
    <source>
        <dbReference type="Google" id="ProtNLM"/>
    </source>
</evidence>
<dbReference type="Gene3D" id="2.60.120.10">
    <property type="entry name" value="Jelly Rolls"/>
    <property type="match status" value="1"/>
</dbReference>
<accession>A0A3G8WH21</accession>
<evidence type="ECO:0000313" key="2">
    <source>
        <dbReference type="Proteomes" id="UP000282297"/>
    </source>
</evidence>
<dbReference type="InterPro" id="IPR014710">
    <property type="entry name" value="RmlC-like_jellyroll"/>
</dbReference>
<dbReference type="Proteomes" id="UP000282297">
    <property type="component" value="Chromosome"/>
</dbReference>
<evidence type="ECO:0000313" key="1">
    <source>
        <dbReference type="EMBL" id="AZI19829.1"/>
    </source>
</evidence>
<dbReference type="AlphaFoldDB" id="A0A3G8WH21"/>
<proteinExistence type="predicted"/>
<organism evidence="1 2">
    <name type="scientific">Chryseobacterium taklimakanense</name>
    <dbReference type="NCBI Taxonomy" id="536441"/>
    <lineage>
        <taxon>Bacteria</taxon>
        <taxon>Pseudomonadati</taxon>
        <taxon>Bacteroidota</taxon>
        <taxon>Flavobacteriia</taxon>
        <taxon>Flavobacteriales</taxon>
        <taxon>Weeksellaceae</taxon>
        <taxon>Chryseobacterium group</taxon>
        <taxon>Chryseobacterium</taxon>
    </lineage>
</organism>
<dbReference type="EMBL" id="CP034171">
    <property type="protein sequence ID" value="AZI19829.1"/>
    <property type="molecule type" value="Genomic_DNA"/>
</dbReference>
<sequence>MKIKPTPLKYCYSIEPTVFGNRRGCFYKKYRTQNFENRV</sequence>
<dbReference type="SUPFAM" id="SSF51182">
    <property type="entry name" value="RmlC-like cupins"/>
    <property type="match status" value="1"/>
</dbReference>
<reference evidence="2" key="1">
    <citation type="submission" date="2018-11" db="EMBL/GenBank/DDBJ databases">
        <title>Proposal to divide the Flavobacteriaceae and reorganize its genera based on Amino Acid Identity values calculated from whole genome sequences.</title>
        <authorList>
            <person name="Nicholson A.C."/>
            <person name="Gulvik C.A."/>
            <person name="Whitney A.M."/>
            <person name="Humrighouse B.W."/>
            <person name="Bell M."/>
            <person name="Holmes B."/>
            <person name="Steigerwalt A.B."/>
            <person name="Villarma A."/>
            <person name="Sheth M."/>
            <person name="Batra D."/>
            <person name="Pryor J."/>
            <person name="Bernardet J.-F."/>
            <person name="Hugo C."/>
            <person name="Kampfer P."/>
            <person name="Newman J.D."/>
            <person name="McQuiston J.R."/>
        </authorList>
    </citation>
    <scope>NUCLEOTIDE SEQUENCE [LARGE SCALE GENOMIC DNA]</scope>
    <source>
        <strain evidence="2">H4753</strain>
    </source>
</reference>